<feature type="non-terminal residue" evidence="1">
    <location>
        <position position="97"/>
    </location>
</feature>
<proteinExistence type="predicted"/>
<name>A0ABP0YX29_9ROSI</name>
<dbReference type="InterPro" id="IPR029063">
    <property type="entry name" value="SAM-dependent_MTases_sf"/>
</dbReference>
<accession>A0ABP0YX29</accession>
<sequence>VEHIENIGIHYYQTLRCWRKNFLNNKSKILELGFDESFIRTWEYYFDYCAAGFISHIVKDYQIVFSRSGNVANFQQSIYEEIPSAFNHSFEGMLSVN</sequence>
<dbReference type="Gene3D" id="3.40.50.150">
    <property type="entry name" value="Vaccinia Virus protein VP39"/>
    <property type="match status" value="1"/>
</dbReference>
<dbReference type="PANTHER" id="PTHR43675">
    <property type="entry name" value="ARSENITE METHYLTRANSFERASE"/>
    <property type="match status" value="1"/>
</dbReference>
<dbReference type="Proteomes" id="UP001642487">
    <property type="component" value="Chromosome 6"/>
</dbReference>
<dbReference type="PANTHER" id="PTHR43675:SF30">
    <property type="entry name" value="CYCLOPROPANE-FATTY-ACYL-PHOSPHOLIPID SYNTHASE"/>
    <property type="match status" value="1"/>
</dbReference>
<dbReference type="EMBL" id="OZ021740">
    <property type="protein sequence ID" value="CAK9324086.1"/>
    <property type="molecule type" value="Genomic_DNA"/>
</dbReference>
<dbReference type="InterPro" id="IPR026669">
    <property type="entry name" value="Arsenite_MeTrfase-like"/>
</dbReference>
<dbReference type="Pfam" id="PF02353">
    <property type="entry name" value="CMAS"/>
    <property type="match status" value="1"/>
</dbReference>
<evidence type="ECO:0008006" key="3">
    <source>
        <dbReference type="Google" id="ProtNLM"/>
    </source>
</evidence>
<protein>
    <recommendedName>
        <fullName evidence="3">Cyclopropane-fatty-acyl-phospholipid synthase</fullName>
    </recommendedName>
</protein>
<dbReference type="SUPFAM" id="SSF53335">
    <property type="entry name" value="S-adenosyl-L-methionine-dependent methyltransferases"/>
    <property type="match status" value="1"/>
</dbReference>
<keyword evidence="2" id="KW-1185">Reference proteome</keyword>
<reference evidence="1 2" key="1">
    <citation type="submission" date="2024-03" db="EMBL/GenBank/DDBJ databases">
        <authorList>
            <person name="Gkanogiannis A."/>
            <person name="Becerra Lopez-Lavalle L."/>
        </authorList>
    </citation>
    <scope>NUCLEOTIDE SEQUENCE [LARGE SCALE GENOMIC DNA]</scope>
</reference>
<evidence type="ECO:0000313" key="1">
    <source>
        <dbReference type="EMBL" id="CAK9324086.1"/>
    </source>
</evidence>
<gene>
    <name evidence="1" type="ORF">CITCOLO1_LOCUS16311</name>
</gene>
<evidence type="ECO:0000313" key="2">
    <source>
        <dbReference type="Proteomes" id="UP001642487"/>
    </source>
</evidence>
<organism evidence="1 2">
    <name type="scientific">Citrullus colocynthis</name>
    <name type="common">colocynth</name>
    <dbReference type="NCBI Taxonomy" id="252529"/>
    <lineage>
        <taxon>Eukaryota</taxon>
        <taxon>Viridiplantae</taxon>
        <taxon>Streptophyta</taxon>
        <taxon>Embryophyta</taxon>
        <taxon>Tracheophyta</taxon>
        <taxon>Spermatophyta</taxon>
        <taxon>Magnoliopsida</taxon>
        <taxon>eudicotyledons</taxon>
        <taxon>Gunneridae</taxon>
        <taxon>Pentapetalae</taxon>
        <taxon>rosids</taxon>
        <taxon>fabids</taxon>
        <taxon>Cucurbitales</taxon>
        <taxon>Cucurbitaceae</taxon>
        <taxon>Benincaseae</taxon>
        <taxon>Citrullus</taxon>
    </lineage>
</organism>